<sequence length="522" mass="58730">MTTKKIYLPILLTSCIALGIIIGGMLNFPQRKISKENAHKIKLERLIDFINNEYVDDINSDSIVDLTVNSILANLDPHSVYIPPTEQIAEKEIMKGDFVGVGVNFFMYKDTVTVVKPLENGPAEKAGIKAGDRILYADKSKLFGRKLPTDSLYRKLKGEEGSSVLLTIYRKSANKKMKVAVVRDVVPIKSVDVYLMLNKTLGYIKINRFAENTYDEFFKGLQALKKQGMTTLVIDLRENGGGYLEKAVEVADELLKNKDLIVFTKNRKGTIRKTFATEKGIFETGRVYVLIDENSASASEILAGAIQDNDRGTIVGRRSFGKGLVQREIDFDDGSAVRLTTSRYYTPSGRSIQKPYIKGEGEKYSHEFETRFESGELYTKDKIKVADSLKFKTKKGRIVYGGGGIVPDVFVPLEVKKGEESLAYILNSGLVSHFIFEELDKNRNLFKGITFQAFLDKIATDDKIVSKFEAYLKDSGLEIKLSNNTNLVKKYLSAEYARQLFGENQYFEILLKDDAMLNAIRK</sequence>
<name>A0ABU9N7G4_9FLAO</name>
<dbReference type="Gene3D" id="3.30.750.44">
    <property type="match status" value="1"/>
</dbReference>
<evidence type="ECO:0000256" key="2">
    <source>
        <dbReference type="ARBA" id="ARBA00022670"/>
    </source>
</evidence>
<feature type="transmembrane region" description="Helical" evidence="6">
    <location>
        <begin position="6"/>
        <end position="28"/>
    </location>
</feature>
<dbReference type="Pfam" id="PF03572">
    <property type="entry name" value="Peptidase_S41"/>
    <property type="match status" value="1"/>
</dbReference>
<dbReference type="RefSeq" id="WP_342695734.1">
    <property type="nucleotide sequence ID" value="NZ_JBCGDO010000008.1"/>
</dbReference>
<dbReference type="EMBL" id="JBCGDO010000008">
    <property type="protein sequence ID" value="MEM0542528.1"/>
    <property type="molecule type" value="Genomic_DNA"/>
</dbReference>
<dbReference type="CDD" id="cd06782">
    <property type="entry name" value="cpPDZ_CPP-like"/>
    <property type="match status" value="1"/>
</dbReference>
<dbReference type="PROSITE" id="PS50106">
    <property type="entry name" value="PDZ"/>
    <property type="match status" value="1"/>
</dbReference>
<keyword evidence="6" id="KW-0472">Membrane</keyword>
<keyword evidence="6" id="KW-1133">Transmembrane helix</keyword>
<dbReference type="SUPFAM" id="SSF52096">
    <property type="entry name" value="ClpP/crotonase"/>
    <property type="match status" value="1"/>
</dbReference>
<reference evidence="8 9" key="1">
    <citation type="submission" date="2024-03" db="EMBL/GenBank/DDBJ databases">
        <title>Two novel species of the genus Flavobacterium exhibiting potentially degradation of complex polysaccharides.</title>
        <authorList>
            <person name="Lian X."/>
        </authorList>
    </citation>
    <scope>NUCLEOTIDE SEQUENCE [LARGE SCALE GENOMIC DNA]</scope>
    <source>
        <strain evidence="9">j3</strain>
    </source>
</reference>
<keyword evidence="4 5" id="KW-0720">Serine protease</keyword>
<comment type="similarity">
    <text evidence="1 5">Belongs to the peptidase S41A family.</text>
</comment>
<dbReference type="PANTHER" id="PTHR32060:SF30">
    <property type="entry name" value="CARBOXY-TERMINAL PROCESSING PROTEASE CTPA"/>
    <property type="match status" value="1"/>
</dbReference>
<evidence type="ECO:0000313" key="9">
    <source>
        <dbReference type="Proteomes" id="UP001460072"/>
    </source>
</evidence>
<keyword evidence="3 5" id="KW-0378">Hydrolase</keyword>
<dbReference type="SMART" id="SM00245">
    <property type="entry name" value="TSPc"/>
    <property type="match status" value="1"/>
</dbReference>
<gene>
    <name evidence="8" type="ORF">WFZ85_07855</name>
</gene>
<keyword evidence="6" id="KW-0812">Transmembrane</keyword>
<dbReference type="Gene3D" id="3.90.226.10">
    <property type="entry name" value="2-enoyl-CoA Hydratase, Chain A, domain 1"/>
    <property type="match status" value="1"/>
</dbReference>
<dbReference type="SUPFAM" id="SSF50156">
    <property type="entry name" value="PDZ domain-like"/>
    <property type="match status" value="1"/>
</dbReference>
<evidence type="ECO:0000256" key="3">
    <source>
        <dbReference type="ARBA" id="ARBA00022801"/>
    </source>
</evidence>
<dbReference type="InterPro" id="IPR005151">
    <property type="entry name" value="Tail-specific_protease"/>
</dbReference>
<dbReference type="NCBIfam" id="TIGR00225">
    <property type="entry name" value="prc"/>
    <property type="match status" value="1"/>
</dbReference>
<dbReference type="InterPro" id="IPR029045">
    <property type="entry name" value="ClpP/crotonase-like_dom_sf"/>
</dbReference>
<comment type="caution">
    <text evidence="8">The sequence shown here is derived from an EMBL/GenBank/DDBJ whole genome shotgun (WGS) entry which is preliminary data.</text>
</comment>
<evidence type="ECO:0000256" key="6">
    <source>
        <dbReference type="SAM" id="Phobius"/>
    </source>
</evidence>
<dbReference type="InterPro" id="IPR036034">
    <property type="entry name" value="PDZ_sf"/>
</dbReference>
<protein>
    <submittedName>
        <fullName evidence="8">S41 family peptidase</fullName>
    </submittedName>
</protein>
<evidence type="ECO:0000256" key="1">
    <source>
        <dbReference type="ARBA" id="ARBA00009179"/>
    </source>
</evidence>
<evidence type="ECO:0000256" key="4">
    <source>
        <dbReference type="ARBA" id="ARBA00022825"/>
    </source>
</evidence>
<evidence type="ECO:0000259" key="7">
    <source>
        <dbReference type="PROSITE" id="PS50106"/>
    </source>
</evidence>
<dbReference type="Pfam" id="PF13180">
    <property type="entry name" value="PDZ_2"/>
    <property type="match status" value="1"/>
</dbReference>
<accession>A0ABU9N7G4</accession>
<dbReference type="CDD" id="cd07560">
    <property type="entry name" value="Peptidase_S41_CPP"/>
    <property type="match status" value="1"/>
</dbReference>
<feature type="domain" description="PDZ" evidence="7">
    <location>
        <begin position="87"/>
        <end position="171"/>
    </location>
</feature>
<organism evidence="8 9">
    <name type="scientific">Flavobacterium aureirubrum</name>
    <dbReference type="NCBI Taxonomy" id="3133147"/>
    <lineage>
        <taxon>Bacteria</taxon>
        <taxon>Pseudomonadati</taxon>
        <taxon>Bacteroidota</taxon>
        <taxon>Flavobacteriia</taxon>
        <taxon>Flavobacteriales</taxon>
        <taxon>Flavobacteriaceae</taxon>
        <taxon>Flavobacterium</taxon>
    </lineage>
</organism>
<dbReference type="InterPro" id="IPR004447">
    <property type="entry name" value="Peptidase_S41A"/>
</dbReference>
<dbReference type="SMART" id="SM00228">
    <property type="entry name" value="PDZ"/>
    <property type="match status" value="1"/>
</dbReference>
<keyword evidence="9" id="KW-1185">Reference proteome</keyword>
<evidence type="ECO:0000256" key="5">
    <source>
        <dbReference type="RuleBase" id="RU004404"/>
    </source>
</evidence>
<keyword evidence="2 5" id="KW-0645">Protease</keyword>
<dbReference type="PANTHER" id="PTHR32060">
    <property type="entry name" value="TAIL-SPECIFIC PROTEASE"/>
    <property type="match status" value="1"/>
</dbReference>
<proteinExistence type="inferred from homology"/>
<dbReference type="Proteomes" id="UP001460072">
    <property type="component" value="Unassembled WGS sequence"/>
</dbReference>
<evidence type="ECO:0000313" key="8">
    <source>
        <dbReference type="EMBL" id="MEM0542528.1"/>
    </source>
</evidence>
<dbReference type="InterPro" id="IPR001478">
    <property type="entry name" value="PDZ"/>
</dbReference>
<dbReference type="Gene3D" id="2.30.42.10">
    <property type="match status" value="1"/>
</dbReference>